<gene>
    <name evidence="14" type="ORF">ACJMK2_018987</name>
</gene>
<evidence type="ECO:0000256" key="1">
    <source>
        <dbReference type="ARBA" id="ARBA00004167"/>
    </source>
</evidence>
<sequence>MELIIVFGWLLSTTNGEMTPPIQPAYSGCVSNVKCKCARDNVNQLTVDCSKMNLTEIPRMPDDTVFLNLNDNEIAEIDKGTFSNLPNLLSLDLSNNYIRNIDRHGFQEQKKLRRLDLSHNYVSLTAGGFEPGVFRSLTNLCYLSIQNAQQRDTSSYPDETFSDMLALTTLKIDGKRNAIFGEGFAKLQTLYMLKLSSDNCNMHTVYNNTFAHLPSLTVLDISRCYIHVIEPGALIPLRQLQYLDISNNVALSLDGLRNASFGLINGPISVLKANKLYPDFHLSVQLNNEHLEFLDQTNIKELFLDENQIELIDSNSGNICPKSMVKLSIIDNKFIFGFYIFQAYTCKSLKIFHGGYQHTTHIPYTQTTELKHVPTPIEDCTLMYNIESCKHDINKTICIDKNDEHIRKFLSNSNISGDLRSTEHSNSIPSLKQYSKSMPSVIQSISLPAGNSNKQNINSTHVSEKTTDFSDKGISFNVPPMLEEFHFQFADLKYEIPKIKFINGSVKFINVSGNSFYKLTGPLVGLEKLETLDVSDNLCSNVSNQFFENLKNLRSLFLGDNLFGLILMKDSEGRIFGNLSKLRTLVLSNNKISSLPVQLFSGLYSLEYLDISRNDLQILNFNMDRMKITYLNINQNQLSSLAQNVRMILTKQAKFNNVTIDLRNNPFQCDCSSFEFMKWVYNEKSQIKFNGFETYTCNVDNNNQSFIALGDLVWGFDKRCANYTVAIWILSISMILFVAVLIAGMVYRYRWKRRYLYYMTKRWYKNYNELHENDRDNYQFDAFLSYADKNLRFVKFTLLPKMETEGLHLCIHHRDFLPGEEIAANIANAIHRSRKTVVLLDDDFLSSYWCMYELNMARMESVYSRYGENILIVLLKESVDRSKLPLEIIDLIHKNTYIELPEVIMDMDIADMCRRLRDTIRD</sequence>
<proteinExistence type="inferred from homology"/>
<evidence type="ECO:0000256" key="5">
    <source>
        <dbReference type="ARBA" id="ARBA00022729"/>
    </source>
</evidence>
<dbReference type="Gene3D" id="3.40.50.10140">
    <property type="entry name" value="Toll/interleukin-1 receptor homology (TIR) domain"/>
    <property type="match status" value="1"/>
</dbReference>
<keyword evidence="7 11" id="KW-1133">Transmembrane helix</keyword>
<evidence type="ECO:0000256" key="12">
    <source>
        <dbReference type="SAM" id="SignalP"/>
    </source>
</evidence>
<dbReference type="SMART" id="SM00255">
    <property type="entry name" value="TIR"/>
    <property type="match status" value="1"/>
</dbReference>
<comment type="caution">
    <text evidence="14">The sequence shown here is derived from an EMBL/GenBank/DDBJ whole genome shotgun (WGS) entry which is preliminary data.</text>
</comment>
<dbReference type="GO" id="GO:0016020">
    <property type="term" value="C:membrane"/>
    <property type="evidence" value="ECO:0007669"/>
    <property type="project" value="UniProtKB-SubCell"/>
</dbReference>
<dbReference type="EMBL" id="JBJQND010000016">
    <property type="protein sequence ID" value="KAL3848108.1"/>
    <property type="molecule type" value="Genomic_DNA"/>
</dbReference>
<dbReference type="InterPro" id="IPR000157">
    <property type="entry name" value="TIR_dom"/>
</dbReference>
<dbReference type="PROSITE" id="PS50104">
    <property type="entry name" value="TIR"/>
    <property type="match status" value="1"/>
</dbReference>
<dbReference type="Gene3D" id="3.80.10.10">
    <property type="entry name" value="Ribonuclease Inhibitor"/>
    <property type="match status" value="2"/>
</dbReference>
<dbReference type="SMART" id="SM00369">
    <property type="entry name" value="LRR_TYP"/>
    <property type="match status" value="7"/>
</dbReference>
<dbReference type="AlphaFoldDB" id="A0ABD3UHT3"/>
<feature type="transmembrane region" description="Helical" evidence="11">
    <location>
        <begin position="725"/>
        <end position="747"/>
    </location>
</feature>
<reference evidence="14 15" key="1">
    <citation type="submission" date="2024-11" db="EMBL/GenBank/DDBJ databases">
        <title>Chromosome-level genome assembly of the freshwater bivalve Anodonta woodiana.</title>
        <authorList>
            <person name="Chen X."/>
        </authorList>
    </citation>
    <scope>NUCLEOTIDE SEQUENCE [LARGE SCALE GENOMIC DNA]</scope>
    <source>
        <strain evidence="14">MN2024</strain>
        <tissue evidence="14">Gills</tissue>
    </source>
</reference>
<evidence type="ECO:0000256" key="7">
    <source>
        <dbReference type="ARBA" id="ARBA00022989"/>
    </source>
</evidence>
<keyword evidence="6" id="KW-0677">Repeat</keyword>
<evidence type="ECO:0000256" key="9">
    <source>
        <dbReference type="ARBA" id="ARBA00023170"/>
    </source>
</evidence>
<evidence type="ECO:0000256" key="10">
    <source>
        <dbReference type="ARBA" id="ARBA00023180"/>
    </source>
</evidence>
<dbReference type="Pfam" id="PF13855">
    <property type="entry name" value="LRR_8"/>
    <property type="match status" value="3"/>
</dbReference>
<dbReference type="SUPFAM" id="SSF52058">
    <property type="entry name" value="L domain-like"/>
    <property type="match status" value="2"/>
</dbReference>
<accession>A0ABD3UHT3</accession>
<dbReference type="Proteomes" id="UP001634394">
    <property type="component" value="Unassembled WGS sequence"/>
</dbReference>
<evidence type="ECO:0000256" key="8">
    <source>
        <dbReference type="ARBA" id="ARBA00023136"/>
    </source>
</evidence>
<evidence type="ECO:0000256" key="2">
    <source>
        <dbReference type="ARBA" id="ARBA00009634"/>
    </source>
</evidence>
<organism evidence="14 15">
    <name type="scientific">Sinanodonta woodiana</name>
    <name type="common">Chinese pond mussel</name>
    <name type="synonym">Anodonta woodiana</name>
    <dbReference type="NCBI Taxonomy" id="1069815"/>
    <lineage>
        <taxon>Eukaryota</taxon>
        <taxon>Metazoa</taxon>
        <taxon>Spiralia</taxon>
        <taxon>Lophotrochozoa</taxon>
        <taxon>Mollusca</taxon>
        <taxon>Bivalvia</taxon>
        <taxon>Autobranchia</taxon>
        <taxon>Heteroconchia</taxon>
        <taxon>Palaeoheterodonta</taxon>
        <taxon>Unionida</taxon>
        <taxon>Unionoidea</taxon>
        <taxon>Unionidae</taxon>
        <taxon>Unioninae</taxon>
        <taxon>Sinanodonta</taxon>
    </lineage>
</organism>
<evidence type="ECO:0000313" key="14">
    <source>
        <dbReference type="EMBL" id="KAL3848108.1"/>
    </source>
</evidence>
<dbReference type="InterPro" id="IPR003591">
    <property type="entry name" value="Leu-rich_rpt_typical-subtyp"/>
</dbReference>
<keyword evidence="9" id="KW-0675">Receptor</keyword>
<keyword evidence="5 12" id="KW-0732">Signal</keyword>
<name>A0ABD3UHT3_SINWO</name>
<keyword evidence="15" id="KW-1185">Reference proteome</keyword>
<evidence type="ECO:0000259" key="13">
    <source>
        <dbReference type="PROSITE" id="PS50104"/>
    </source>
</evidence>
<feature type="signal peptide" evidence="12">
    <location>
        <begin position="1"/>
        <end position="16"/>
    </location>
</feature>
<evidence type="ECO:0000256" key="6">
    <source>
        <dbReference type="ARBA" id="ARBA00022737"/>
    </source>
</evidence>
<keyword evidence="8 11" id="KW-0472">Membrane</keyword>
<dbReference type="InterPro" id="IPR032675">
    <property type="entry name" value="LRR_dom_sf"/>
</dbReference>
<comment type="similarity">
    <text evidence="2">Belongs to the Toll-like receptor family.</text>
</comment>
<dbReference type="InterPro" id="IPR001611">
    <property type="entry name" value="Leu-rich_rpt"/>
</dbReference>
<feature type="domain" description="TIR" evidence="13">
    <location>
        <begin position="778"/>
        <end position="922"/>
    </location>
</feature>
<dbReference type="PANTHER" id="PTHR24365">
    <property type="entry name" value="TOLL-LIKE RECEPTOR"/>
    <property type="match status" value="1"/>
</dbReference>
<dbReference type="PANTHER" id="PTHR24365:SF541">
    <property type="entry name" value="PROTEIN TOLL-RELATED"/>
    <property type="match status" value="1"/>
</dbReference>
<dbReference type="PRINTS" id="PR01537">
    <property type="entry name" value="INTRLKN1R1F"/>
</dbReference>
<dbReference type="PROSITE" id="PS51450">
    <property type="entry name" value="LRR"/>
    <property type="match status" value="2"/>
</dbReference>
<dbReference type="SUPFAM" id="SSF52200">
    <property type="entry name" value="Toll/Interleukin receptor TIR domain"/>
    <property type="match status" value="1"/>
</dbReference>
<dbReference type="InterPro" id="IPR035897">
    <property type="entry name" value="Toll_tir_struct_dom_sf"/>
</dbReference>
<evidence type="ECO:0000313" key="15">
    <source>
        <dbReference type="Proteomes" id="UP001634394"/>
    </source>
</evidence>
<evidence type="ECO:0000256" key="4">
    <source>
        <dbReference type="ARBA" id="ARBA00022692"/>
    </source>
</evidence>
<protein>
    <recommendedName>
        <fullName evidence="13">TIR domain-containing protein</fullName>
    </recommendedName>
</protein>
<evidence type="ECO:0000256" key="3">
    <source>
        <dbReference type="ARBA" id="ARBA00022614"/>
    </source>
</evidence>
<keyword evidence="10" id="KW-0325">Glycoprotein</keyword>
<keyword evidence="4 11" id="KW-0812">Transmembrane</keyword>
<feature type="chain" id="PRO_5044762395" description="TIR domain-containing protein" evidence="12">
    <location>
        <begin position="17"/>
        <end position="922"/>
    </location>
</feature>
<keyword evidence="3" id="KW-0433">Leucine-rich repeat</keyword>
<evidence type="ECO:0000256" key="11">
    <source>
        <dbReference type="SAM" id="Phobius"/>
    </source>
</evidence>
<dbReference type="Pfam" id="PF01582">
    <property type="entry name" value="TIR"/>
    <property type="match status" value="1"/>
</dbReference>
<comment type="subcellular location">
    <subcellularLocation>
        <location evidence="1">Membrane</location>
        <topology evidence="1">Single-pass membrane protein</topology>
    </subcellularLocation>
</comment>